<dbReference type="CDD" id="cd04301">
    <property type="entry name" value="NAT_SF"/>
    <property type="match status" value="1"/>
</dbReference>
<reference evidence="4 5" key="2">
    <citation type="submission" date="2019-05" db="EMBL/GenBank/DDBJ databases">
        <authorList>
            <person name="Suflita J.M."/>
            <person name="Marks C.R."/>
        </authorList>
    </citation>
    <scope>NUCLEOTIDE SEQUENCE [LARGE SCALE GENOMIC DNA]</scope>
    <source>
        <strain evidence="4 5">ALDC</strain>
    </source>
</reference>
<keyword evidence="2" id="KW-0012">Acyltransferase</keyword>
<dbReference type="PANTHER" id="PTHR43877">
    <property type="entry name" value="AMINOALKYLPHOSPHONATE N-ACETYLTRANSFERASE-RELATED-RELATED"/>
    <property type="match status" value="1"/>
</dbReference>
<reference evidence="4 5" key="1">
    <citation type="submission" date="2019-05" db="EMBL/GenBank/DDBJ databases">
        <title>The Complete Genome Sequence of the n-alkane-degrading Desulfoglaeba alkanexedens ALDC reveals multiple alkylsuccinate synthase gene clusters.</title>
        <authorList>
            <person name="Callaghan A.V."/>
            <person name="Davidova I.A."/>
            <person name="Duncan K.E."/>
            <person name="Morris B."/>
            <person name="McInerney M.J."/>
        </authorList>
    </citation>
    <scope>NUCLEOTIDE SEQUENCE [LARGE SCALE GENOMIC DNA]</scope>
    <source>
        <strain evidence="4 5">ALDC</strain>
    </source>
</reference>
<sequence>MGKTLSTNGSETRGFGRVYFRQAREEDFPTVFQLVKVLGYNPEPQQLREVLRTALAQEGLRCVFAVVSDDLVVGMITLRSFPVIRLGGIQVSIEELVVLPEWRGRGVGASLVNLALSWARAVGAARIEVLSSRERESVQRRFYEKMGFQAADSQVYRVDLAARSAEPLSPES</sequence>
<evidence type="ECO:0000313" key="4">
    <source>
        <dbReference type="EMBL" id="QCQ21221.1"/>
    </source>
</evidence>
<dbReference type="OrthoDB" id="9805924at2"/>
<accession>A0A4V1ERD1</accession>
<dbReference type="AlphaFoldDB" id="A0A4V1ERD1"/>
<dbReference type="Gene3D" id="3.40.630.30">
    <property type="match status" value="1"/>
</dbReference>
<evidence type="ECO:0000313" key="5">
    <source>
        <dbReference type="Proteomes" id="UP000298602"/>
    </source>
</evidence>
<dbReference type="RefSeq" id="WP_137423190.1">
    <property type="nucleotide sequence ID" value="NZ_CP040098.1"/>
</dbReference>
<evidence type="ECO:0000259" key="3">
    <source>
        <dbReference type="PROSITE" id="PS51186"/>
    </source>
</evidence>
<name>A0A4V1ERD1_9BACT</name>
<evidence type="ECO:0000256" key="1">
    <source>
        <dbReference type="ARBA" id="ARBA00022679"/>
    </source>
</evidence>
<keyword evidence="5" id="KW-1185">Reference proteome</keyword>
<dbReference type="Proteomes" id="UP000298602">
    <property type="component" value="Chromosome"/>
</dbReference>
<dbReference type="EMBL" id="CP040098">
    <property type="protein sequence ID" value="QCQ21221.1"/>
    <property type="molecule type" value="Genomic_DNA"/>
</dbReference>
<dbReference type="PROSITE" id="PS51186">
    <property type="entry name" value="GNAT"/>
    <property type="match status" value="1"/>
</dbReference>
<dbReference type="KEGG" id="dax:FDQ92_02850"/>
<gene>
    <name evidence="4" type="ORF">FDQ92_02850</name>
</gene>
<proteinExistence type="predicted"/>
<dbReference type="InterPro" id="IPR000182">
    <property type="entry name" value="GNAT_dom"/>
</dbReference>
<dbReference type="InterPro" id="IPR016181">
    <property type="entry name" value="Acyl_CoA_acyltransferase"/>
</dbReference>
<dbReference type="Pfam" id="PF00583">
    <property type="entry name" value="Acetyltransf_1"/>
    <property type="match status" value="1"/>
</dbReference>
<organism evidence="4 5">
    <name type="scientific">Desulfoglaeba alkanexedens ALDC</name>
    <dbReference type="NCBI Taxonomy" id="980445"/>
    <lineage>
        <taxon>Bacteria</taxon>
        <taxon>Pseudomonadati</taxon>
        <taxon>Thermodesulfobacteriota</taxon>
        <taxon>Syntrophobacteria</taxon>
        <taxon>Syntrophobacterales</taxon>
        <taxon>Syntrophobacteraceae</taxon>
        <taxon>Desulfoglaeba</taxon>
    </lineage>
</organism>
<dbReference type="InterPro" id="IPR050832">
    <property type="entry name" value="Bact_Acetyltransf"/>
</dbReference>
<dbReference type="PANTHER" id="PTHR43877:SF2">
    <property type="entry name" value="AMINOALKYLPHOSPHONATE N-ACETYLTRANSFERASE-RELATED"/>
    <property type="match status" value="1"/>
</dbReference>
<keyword evidence="1 4" id="KW-0808">Transferase</keyword>
<dbReference type="SUPFAM" id="SSF55729">
    <property type="entry name" value="Acyl-CoA N-acyltransferases (Nat)"/>
    <property type="match status" value="1"/>
</dbReference>
<evidence type="ECO:0000256" key="2">
    <source>
        <dbReference type="ARBA" id="ARBA00023315"/>
    </source>
</evidence>
<dbReference type="GO" id="GO:0016747">
    <property type="term" value="F:acyltransferase activity, transferring groups other than amino-acyl groups"/>
    <property type="evidence" value="ECO:0007669"/>
    <property type="project" value="InterPro"/>
</dbReference>
<protein>
    <submittedName>
        <fullName evidence="4">GNAT family N-acetyltransferase</fullName>
    </submittedName>
</protein>
<feature type="domain" description="N-acetyltransferase" evidence="3">
    <location>
        <begin position="18"/>
        <end position="169"/>
    </location>
</feature>